<dbReference type="PANTHER" id="PTHR14187">
    <property type="entry name" value="ALPHA KINASE/ELONGATION FACTOR 2 KINASE"/>
    <property type="match status" value="1"/>
</dbReference>
<proteinExistence type="predicted"/>
<dbReference type="Proteomes" id="UP000053647">
    <property type="component" value="Unassembled WGS sequence"/>
</dbReference>
<dbReference type="InterPro" id="IPR043129">
    <property type="entry name" value="ATPase_NBD"/>
</dbReference>
<dbReference type="SUPFAM" id="SSF53067">
    <property type="entry name" value="Actin-like ATPase domain"/>
    <property type="match status" value="2"/>
</dbReference>
<reference evidence="2" key="2">
    <citation type="submission" date="2015-01" db="EMBL/GenBank/DDBJ databases">
        <title>Evolutionary Origins and Diversification of the Mycorrhizal Mutualists.</title>
        <authorList>
            <consortium name="DOE Joint Genome Institute"/>
            <consortium name="Mycorrhizal Genomics Consortium"/>
            <person name="Kohler A."/>
            <person name="Kuo A."/>
            <person name="Nagy L.G."/>
            <person name="Floudas D."/>
            <person name="Copeland A."/>
            <person name="Barry K.W."/>
            <person name="Cichocki N."/>
            <person name="Veneault-Fourrey C."/>
            <person name="LaButti K."/>
            <person name="Lindquist E.A."/>
            <person name="Lipzen A."/>
            <person name="Lundell T."/>
            <person name="Morin E."/>
            <person name="Murat C."/>
            <person name="Riley R."/>
            <person name="Ohm R."/>
            <person name="Sun H."/>
            <person name="Tunlid A."/>
            <person name="Henrissat B."/>
            <person name="Grigoriev I.V."/>
            <person name="Hibbett D.S."/>
            <person name="Martin F."/>
        </authorList>
    </citation>
    <scope>NUCLEOTIDE SEQUENCE [LARGE SCALE GENOMIC DNA]</scope>
    <source>
        <strain evidence="2">ATCC 200175</strain>
    </source>
</reference>
<dbReference type="PANTHER" id="PTHR14187:SF5">
    <property type="entry name" value="HEAT SHOCK 70 KDA PROTEIN 12A"/>
    <property type="match status" value="1"/>
</dbReference>
<evidence type="ECO:0000313" key="1">
    <source>
        <dbReference type="EMBL" id="KIJ11256.1"/>
    </source>
</evidence>
<dbReference type="AlphaFoldDB" id="A0A0C9TVC1"/>
<keyword evidence="2" id="KW-1185">Reference proteome</keyword>
<dbReference type="OrthoDB" id="2963168at2759"/>
<dbReference type="CDD" id="cd10170">
    <property type="entry name" value="ASKHA_NBD_HSP70"/>
    <property type="match status" value="1"/>
</dbReference>
<dbReference type="HOGENOM" id="CLU_009958_4_0_1"/>
<dbReference type="EMBL" id="KN819383">
    <property type="protein sequence ID" value="KIJ11256.1"/>
    <property type="molecule type" value="Genomic_DNA"/>
</dbReference>
<name>A0A0C9TVC1_PAXIN</name>
<evidence type="ECO:0000313" key="2">
    <source>
        <dbReference type="Proteomes" id="UP000053647"/>
    </source>
</evidence>
<protein>
    <recommendedName>
        <fullName evidence="3">Actin-like ATPase domain-containing protein</fullName>
    </recommendedName>
</protein>
<dbReference type="Gene3D" id="3.30.420.40">
    <property type="match status" value="1"/>
</dbReference>
<evidence type="ECO:0008006" key="3">
    <source>
        <dbReference type="Google" id="ProtNLM"/>
    </source>
</evidence>
<sequence length="461" mass="51674">MLSRQPYQGQSRKLVLAFDVGITYSEVSYCMLDPGEVPRILRVSRYPTQEHVGGDSKIPSILYYDQQGVLRAIGAETSQLHIIEQAEDEDWVKLEWRELHLRAKHLASSHITDDDIPLLPMGKSAAQVLGDFMRYLFTCTHTYIVESHKRGVTLWSSVENSIEFVLTHPNGWEGLQQQQIRRGAELAGLIPSGGEHQARIHLLTEGQATVHVYVNIFASEALRSSNIPIACSNEPEDDVEEPEHQGVVVIDAGHSTINLSAYSMKLSPPMSFKEIAPAECCLEGSGFVTQRAHAFIKAKLANSRYGAPDIVQHMKDIFDTSTKLRFREPKDSQYIKFGSVRDKDPKYDIRSGQLKLAGEDVARFFEPSVEEIARAFEKQRRGTAVSIQHAFLVGSYAANDFLYSRLLILPSSYTPVFLYTPRSLMCIYADLQDASAKRMEPCLSASITLLLRERPGSTPRA</sequence>
<reference evidence="1 2" key="1">
    <citation type="submission" date="2014-06" db="EMBL/GenBank/DDBJ databases">
        <authorList>
            <consortium name="DOE Joint Genome Institute"/>
            <person name="Kuo A."/>
            <person name="Kohler A."/>
            <person name="Nagy L.G."/>
            <person name="Floudas D."/>
            <person name="Copeland A."/>
            <person name="Barry K.W."/>
            <person name="Cichocki N."/>
            <person name="Veneault-Fourrey C."/>
            <person name="LaButti K."/>
            <person name="Lindquist E.A."/>
            <person name="Lipzen A."/>
            <person name="Lundell T."/>
            <person name="Morin E."/>
            <person name="Murat C."/>
            <person name="Sun H."/>
            <person name="Tunlid A."/>
            <person name="Henrissat B."/>
            <person name="Grigoriev I.V."/>
            <person name="Hibbett D.S."/>
            <person name="Martin F."/>
            <person name="Nordberg H.P."/>
            <person name="Cantor M.N."/>
            <person name="Hua S.X."/>
        </authorList>
    </citation>
    <scope>NUCLEOTIDE SEQUENCE [LARGE SCALE GENOMIC DNA]</scope>
    <source>
        <strain evidence="1 2">ATCC 200175</strain>
    </source>
</reference>
<organism evidence="1 2">
    <name type="scientific">Paxillus involutus ATCC 200175</name>
    <dbReference type="NCBI Taxonomy" id="664439"/>
    <lineage>
        <taxon>Eukaryota</taxon>
        <taxon>Fungi</taxon>
        <taxon>Dikarya</taxon>
        <taxon>Basidiomycota</taxon>
        <taxon>Agaricomycotina</taxon>
        <taxon>Agaricomycetes</taxon>
        <taxon>Agaricomycetidae</taxon>
        <taxon>Boletales</taxon>
        <taxon>Paxilineae</taxon>
        <taxon>Paxillaceae</taxon>
        <taxon>Paxillus</taxon>
    </lineage>
</organism>
<gene>
    <name evidence="1" type="ORF">PAXINDRAFT_15796</name>
</gene>
<accession>A0A0C9TVC1</accession>